<protein>
    <submittedName>
        <fullName evidence="5">AraC-like DNA-binding protein</fullName>
    </submittedName>
</protein>
<dbReference type="PANTHER" id="PTHR43280">
    <property type="entry name" value="ARAC-FAMILY TRANSCRIPTIONAL REGULATOR"/>
    <property type="match status" value="1"/>
</dbReference>
<dbReference type="OrthoDB" id="1157557at2"/>
<dbReference type="InterPro" id="IPR020449">
    <property type="entry name" value="Tscrpt_reg_AraC-type_HTH"/>
</dbReference>
<evidence type="ECO:0000256" key="3">
    <source>
        <dbReference type="ARBA" id="ARBA00023163"/>
    </source>
</evidence>
<evidence type="ECO:0000256" key="2">
    <source>
        <dbReference type="ARBA" id="ARBA00023125"/>
    </source>
</evidence>
<proteinExistence type="predicted"/>
<name>A0A2T0UCA3_9SPHI</name>
<dbReference type="AlphaFoldDB" id="A0A2T0UCA3"/>
<organism evidence="5 6">
    <name type="scientific">Arcticibacter pallidicorallinus</name>
    <dbReference type="NCBI Taxonomy" id="1259464"/>
    <lineage>
        <taxon>Bacteria</taxon>
        <taxon>Pseudomonadati</taxon>
        <taxon>Bacteroidota</taxon>
        <taxon>Sphingobacteriia</taxon>
        <taxon>Sphingobacteriales</taxon>
        <taxon>Sphingobacteriaceae</taxon>
        <taxon>Arcticibacter</taxon>
    </lineage>
</organism>
<evidence type="ECO:0000256" key="1">
    <source>
        <dbReference type="ARBA" id="ARBA00023015"/>
    </source>
</evidence>
<evidence type="ECO:0000313" key="5">
    <source>
        <dbReference type="EMBL" id="PRY55553.1"/>
    </source>
</evidence>
<comment type="caution">
    <text evidence="5">The sequence shown here is derived from an EMBL/GenBank/DDBJ whole genome shotgun (WGS) entry which is preliminary data.</text>
</comment>
<feature type="domain" description="HTH araC/xylS-type" evidence="4">
    <location>
        <begin position="191"/>
        <end position="289"/>
    </location>
</feature>
<keyword evidence="1" id="KW-0805">Transcription regulation</keyword>
<dbReference type="Proteomes" id="UP000238034">
    <property type="component" value="Unassembled WGS sequence"/>
</dbReference>
<dbReference type="RefSeq" id="WP_106291057.1">
    <property type="nucleotide sequence ID" value="NZ_PVTH01000001.1"/>
</dbReference>
<dbReference type="SMART" id="SM00342">
    <property type="entry name" value="HTH_ARAC"/>
    <property type="match status" value="1"/>
</dbReference>
<accession>A0A2T0UCA3</accession>
<dbReference type="Gene3D" id="1.10.10.60">
    <property type="entry name" value="Homeodomain-like"/>
    <property type="match status" value="1"/>
</dbReference>
<gene>
    <name evidence="5" type="ORF">B0I27_101525</name>
</gene>
<dbReference type="GO" id="GO:0003700">
    <property type="term" value="F:DNA-binding transcription factor activity"/>
    <property type="evidence" value="ECO:0007669"/>
    <property type="project" value="InterPro"/>
</dbReference>
<dbReference type="PRINTS" id="PR00032">
    <property type="entry name" value="HTHARAC"/>
</dbReference>
<dbReference type="InterPro" id="IPR009057">
    <property type="entry name" value="Homeodomain-like_sf"/>
</dbReference>
<dbReference type="EMBL" id="PVTH01000001">
    <property type="protein sequence ID" value="PRY55553.1"/>
    <property type="molecule type" value="Genomic_DNA"/>
</dbReference>
<dbReference type="SUPFAM" id="SSF51215">
    <property type="entry name" value="Regulatory protein AraC"/>
    <property type="match status" value="1"/>
</dbReference>
<dbReference type="PANTHER" id="PTHR43280:SF2">
    <property type="entry name" value="HTH-TYPE TRANSCRIPTIONAL REGULATOR EXSA"/>
    <property type="match status" value="1"/>
</dbReference>
<evidence type="ECO:0000259" key="4">
    <source>
        <dbReference type="PROSITE" id="PS01124"/>
    </source>
</evidence>
<dbReference type="GO" id="GO:0043565">
    <property type="term" value="F:sequence-specific DNA binding"/>
    <property type="evidence" value="ECO:0007669"/>
    <property type="project" value="InterPro"/>
</dbReference>
<dbReference type="SUPFAM" id="SSF46689">
    <property type="entry name" value="Homeodomain-like"/>
    <property type="match status" value="1"/>
</dbReference>
<keyword evidence="3" id="KW-0804">Transcription</keyword>
<keyword evidence="6" id="KW-1185">Reference proteome</keyword>
<dbReference type="InterPro" id="IPR037923">
    <property type="entry name" value="HTH-like"/>
</dbReference>
<dbReference type="InterPro" id="IPR018062">
    <property type="entry name" value="HTH_AraC-typ_CS"/>
</dbReference>
<keyword evidence="2 5" id="KW-0238">DNA-binding</keyword>
<dbReference type="Pfam" id="PF12833">
    <property type="entry name" value="HTH_18"/>
    <property type="match status" value="1"/>
</dbReference>
<dbReference type="InterPro" id="IPR018060">
    <property type="entry name" value="HTH_AraC"/>
</dbReference>
<sequence>MNQFQLQQGTSKELERFPHMIEFALKRINTLQLDEFYQEAPDLVRVYYIVEGKFEWQVQEQNYTLYPGDVLLVLPRQKLTGQERILNVGTLCWLKIKVTNSSNKPTISQWSGITHPDMQRIWYILNTQPGRSTMKLKDAGALFNAIYVELINREIGHHARINAMLAELFIQFTRNIMKQGTSTRDFPQIFLKLDQALRHDLSHQWTVEEMAAIADMGTTTFTEKVKNYSGFSPLNYLINIRVSEAIKQLKKCDANVTEIALSTGFYSSQHFATTFKKLTGYTPSQFRKKNLSE</sequence>
<evidence type="ECO:0000313" key="6">
    <source>
        <dbReference type="Proteomes" id="UP000238034"/>
    </source>
</evidence>
<dbReference type="PROSITE" id="PS01124">
    <property type="entry name" value="HTH_ARAC_FAMILY_2"/>
    <property type="match status" value="1"/>
</dbReference>
<dbReference type="PROSITE" id="PS00041">
    <property type="entry name" value="HTH_ARAC_FAMILY_1"/>
    <property type="match status" value="1"/>
</dbReference>
<reference evidence="5 6" key="1">
    <citation type="submission" date="2018-03" db="EMBL/GenBank/DDBJ databases">
        <title>Genomic Encyclopedia of Type Strains, Phase III (KMG-III): the genomes of soil and plant-associated and newly described type strains.</title>
        <authorList>
            <person name="Whitman W."/>
        </authorList>
    </citation>
    <scope>NUCLEOTIDE SEQUENCE [LARGE SCALE GENOMIC DNA]</scope>
    <source>
        <strain evidence="5 6">CGMCC 1.9313</strain>
    </source>
</reference>